<dbReference type="InParanoid" id="M4BX22"/>
<dbReference type="Proteomes" id="UP000011713">
    <property type="component" value="Unassembled WGS sequence"/>
</dbReference>
<organism evidence="1 2">
    <name type="scientific">Hyaloperonospora arabidopsidis (strain Emoy2)</name>
    <name type="common">Downy mildew agent</name>
    <name type="synonym">Peronospora arabidopsidis</name>
    <dbReference type="NCBI Taxonomy" id="559515"/>
    <lineage>
        <taxon>Eukaryota</taxon>
        <taxon>Sar</taxon>
        <taxon>Stramenopiles</taxon>
        <taxon>Oomycota</taxon>
        <taxon>Peronosporomycetes</taxon>
        <taxon>Peronosporales</taxon>
        <taxon>Peronosporaceae</taxon>
        <taxon>Hyaloperonospora</taxon>
    </lineage>
</organism>
<accession>M4BX22</accession>
<evidence type="ECO:0000313" key="1">
    <source>
        <dbReference type="EnsemblProtists" id="HpaP811073"/>
    </source>
</evidence>
<sequence length="50" mass="5925">MKVLVNHYTLLKSQVWKKSLFEPRTWPENPWLTGLYATDGSYGHRSKFRG</sequence>
<dbReference type="EMBL" id="JH598013">
    <property type="status" value="NOT_ANNOTATED_CDS"/>
    <property type="molecule type" value="Genomic_DNA"/>
</dbReference>
<dbReference type="AlphaFoldDB" id="M4BX22"/>
<evidence type="ECO:0000313" key="2">
    <source>
        <dbReference type="Proteomes" id="UP000011713"/>
    </source>
</evidence>
<protein>
    <submittedName>
        <fullName evidence="1">Uncharacterized protein</fullName>
    </submittedName>
</protein>
<dbReference type="VEuPathDB" id="FungiDB:HpaG811073"/>
<dbReference type="HOGENOM" id="CLU_3128287_0_0_1"/>
<reference evidence="1" key="2">
    <citation type="submission" date="2015-06" db="UniProtKB">
        <authorList>
            <consortium name="EnsemblProtists"/>
        </authorList>
    </citation>
    <scope>IDENTIFICATION</scope>
    <source>
        <strain evidence="1">Emoy2</strain>
    </source>
</reference>
<keyword evidence="2" id="KW-1185">Reference proteome</keyword>
<proteinExistence type="predicted"/>
<name>M4BX22_HYAAE</name>
<reference evidence="2" key="1">
    <citation type="journal article" date="2010" name="Science">
        <title>Signatures of adaptation to obligate biotrophy in the Hyaloperonospora arabidopsidis genome.</title>
        <authorList>
            <person name="Baxter L."/>
            <person name="Tripathy S."/>
            <person name="Ishaque N."/>
            <person name="Boot N."/>
            <person name="Cabral A."/>
            <person name="Kemen E."/>
            <person name="Thines M."/>
            <person name="Ah-Fong A."/>
            <person name="Anderson R."/>
            <person name="Badejoko W."/>
            <person name="Bittner-Eddy P."/>
            <person name="Boore J.L."/>
            <person name="Chibucos M.C."/>
            <person name="Coates M."/>
            <person name="Dehal P."/>
            <person name="Delehaunty K."/>
            <person name="Dong S."/>
            <person name="Downton P."/>
            <person name="Dumas B."/>
            <person name="Fabro G."/>
            <person name="Fronick C."/>
            <person name="Fuerstenberg S.I."/>
            <person name="Fulton L."/>
            <person name="Gaulin E."/>
            <person name="Govers F."/>
            <person name="Hughes L."/>
            <person name="Humphray S."/>
            <person name="Jiang R.H."/>
            <person name="Judelson H."/>
            <person name="Kamoun S."/>
            <person name="Kyung K."/>
            <person name="Meijer H."/>
            <person name="Minx P."/>
            <person name="Morris P."/>
            <person name="Nelson J."/>
            <person name="Phuntumart V."/>
            <person name="Qutob D."/>
            <person name="Rehmany A."/>
            <person name="Rougon-Cardoso A."/>
            <person name="Ryden P."/>
            <person name="Torto-Alalibo T."/>
            <person name="Studholme D."/>
            <person name="Wang Y."/>
            <person name="Win J."/>
            <person name="Wood J."/>
            <person name="Clifton S.W."/>
            <person name="Rogers J."/>
            <person name="Van den Ackerveken G."/>
            <person name="Jones J.D."/>
            <person name="McDowell J.M."/>
            <person name="Beynon J."/>
            <person name="Tyler B.M."/>
        </authorList>
    </citation>
    <scope>NUCLEOTIDE SEQUENCE [LARGE SCALE GENOMIC DNA]</scope>
    <source>
        <strain evidence="2">Emoy2</strain>
    </source>
</reference>
<dbReference type="EnsemblProtists" id="HpaT811073">
    <property type="protein sequence ID" value="HpaP811073"/>
    <property type="gene ID" value="HpaG811073"/>
</dbReference>